<reference evidence="1 2" key="1">
    <citation type="journal article" date="2015" name="Fungal Genet. Biol.">
        <title>Evolution of novel wood decay mechanisms in Agaricales revealed by the genome sequences of Fistulina hepatica and Cylindrobasidium torrendii.</title>
        <authorList>
            <person name="Floudas D."/>
            <person name="Held B.W."/>
            <person name="Riley R."/>
            <person name="Nagy L.G."/>
            <person name="Koehler G."/>
            <person name="Ransdell A.S."/>
            <person name="Younus H."/>
            <person name="Chow J."/>
            <person name="Chiniquy J."/>
            <person name="Lipzen A."/>
            <person name="Tritt A."/>
            <person name="Sun H."/>
            <person name="Haridas S."/>
            <person name="LaButti K."/>
            <person name="Ohm R.A."/>
            <person name="Kues U."/>
            <person name="Blanchette R.A."/>
            <person name="Grigoriev I.V."/>
            <person name="Minto R.E."/>
            <person name="Hibbett D.S."/>
        </authorList>
    </citation>
    <scope>NUCLEOTIDE SEQUENCE [LARGE SCALE GENOMIC DNA]</scope>
    <source>
        <strain evidence="1 2">ATCC 64428</strain>
    </source>
</reference>
<organism evidence="1 2">
    <name type="scientific">Fistulina hepatica ATCC 64428</name>
    <dbReference type="NCBI Taxonomy" id="1128425"/>
    <lineage>
        <taxon>Eukaryota</taxon>
        <taxon>Fungi</taxon>
        <taxon>Dikarya</taxon>
        <taxon>Basidiomycota</taxon>
        <taxon>Agaricomycotina</taxon>
        <taxon>Agaricomycetes</taxon>
        <taxon>Agaricomycetidae</taxon>
        <taxon>Agaricales</taxon>
        <taxon>Fistulinaceae</taxon>
        <taxon>Fistulina</taxon>
    </lineage>
</organism>
<proteinExistence type="predicted"/>
<name>A0A0D7AB01_9AGAR</name>
<evidence type="ECO:0000313" key="2">
    <source>
        <dbReference type="Proteomes" id="UP000054144"/>
    </source>
</evidence>
<sequence length="185" mass="20705">MLSLDVTFNATLILNISCIHLFGHMNRQNIVHIVGLPDHAVLTLPGAAARFQEPFSLLHSFRTISTVLYDRELERYDDGNELTHCASSGPYASAVVGILGIMNASLHAEKHDESNHRAVVQDYRAGRPTKGEAVSFIAPPQRAEHERRGRGSKHLLFLPSYLLSIDQQLPYRDIIRTGRRGGDRR</sequence>
<accession>A0A0D7AB01</accession>
<dbReference type="AlphaFoldDB" id="A0A0D7AB01"/>
<evidence type="ECO:0000313" key="1">
    <source>
        <dbReference type="EMBL" id="KIY47121.1"/>
    </source>
</evidence>
<dbReference type="EMBL" id="KN882012">
    <property type="protein sequence ID" value="KIY47121.1"/>
    <property type="molecule type" value="Genomic_DNA"/>
</dbReference>
<keyword evidence="2" id="KW-1185">Reference proteome</keyword>
<gene>
    <name evidence="1" type="ORF">FISHEDRAFT_74982</name>
</gene>
<dbReference type="Proteomes" id="UP000054144">
    <property type="component" value="Unassembled WGS sequence"/>
</dbReference>
<protein>
    <submittedName>
        <fullName evidence="1">Uncharacterized protein</fullName>
    </submittedName>
</protein>